<organism evidence="1">
    <name type="scientific">Flavobacterium columnare</name>
    <dbReference type="NCBI Taxonomy" id="996"/>
    <lineage>
        <taxon>Bacteria</taxon>
        <taxon>Pseudomonadati</taxon>
        <taxon>Bacteroidota</taxon>
        <taxon>Flavobacteriia</taxon>
        <taxon>Flavobacteriales</taxon>
        <taxon>Flavobacteriaceae</taxon>
        <taxon>Flavobacterium</taxon>
    </lineage>
</organism>
<name>A0AA94F5Q6_9FLAO</name>
<reference evidence="1" key="1">
    <citation type="submission" date="2018-12" db="EMBL/GenBank/DDBJ databases">
        <title>Draft genome sequence of Flaovobacterium columnare BGFS27 isolated from channel catfish in Alabama.</title>
        <authorList>
            <person name="Cai W."/>
            <person name="Arias C."/>
        </authorList>
    </citation>
    <scope>NUCLEOTIDE SEQUENCE [LARGE SCALE GENOMIC DNA]</scope>
    <source>
        <strain evidence="1">BGFS27</strain>
    </source>
</reference>
<sequence length="84" mass="9833">MSFHKKCNITENIFLLPIPPYSPGLNPAEKIWQWMKGKIAMKIYDTLADLNQKTLVRIPSPKLLRNLTSKIIFCKFDKENKLRT</sequence>
<comment type="caution">
    <text evidence="1">The sequence shown here is derived from an EMBL/GenBank/DDBJ whole genome shotgun (WGS) entry which is preliminary data.</text>
</comment>
<dbReference type="GO" id="GO:0003676">
    <property type="term" value="F:nucleic acid binding"/>
    <property type="evidence" value="ECO:0007669"/>
    <property type="project" value="InterPro"/>
</dbReference>
<proteinExistence type="predicted"/>
<dbReference type="InterPro" id="IPR036397">
    <property type="entry name" value="RNaseH_sf"/>
</dbReference>
<evidence type="ECO:0000313" key="1">
    <source>
        <dbReference type="EMBL" id="RVU88775.1"/>
    </source>
</evidence>
<evidence type="ECO:0008006" key="2">
    <source>
        <dbReference type="Google" id="ProtNLM"/>
    </source>
</evidence>
<gene>
    <name evidence="1" type="ORF">EJB19_07300</name>
</gene>
<dbReference type="Gene3D" id="3.30.420.10">
    <property type="entry name" value="Ribonuclease H-like superfamily/Ribonuclease H"/>
    <property type="match status" value="1"/>
</dbReference>
<accession>A0AA94F5Q6</accession>
<protein>
    <recommendedName>
        <fullName evidence="2">Tc1-like transposase DDE domain-containing protein</fullName>
    </recommendedName>
</protein>
<dbReference type="EMBL" id="RWGX01000004">
    <property type="protein sequence ID" value="RVU88775.1"/>
    <property type="molecule type" value="Genomic_DNA"/>
</dbReference>
<dbReference type="AlphaFoldDB" id="A0AA94F5Q6"/>